<comment type="caution">
    <text evidence="2">The sequence shown here is derived from an EMBL/GenBank/DDBJ whole genome shotgun (WGS) entry which is preliminary data.</text>
</comment>
<evidence type="ECO:0000313" key="3">
    <source>
        <dbReference type="Proteomes" id="UP000235034"/>
    </source>
</evidence>
<evidence type="ECO:0000313" key="2">
    <source>
        <dbReference type="EMBL" id="PLS29259.1"/>
    </source>
</evidence>
<feature type="compositionally biased region" description="Basic and acidic residues" evidence="1">
    <location>
        <begin position="66"/>
        <end position="86"/>
    </location>
</feature>
<gene>
    <name evidence="2" type="ORF">Uis4E_0679</name>
</gene>
<protein>
    <submittedName>
        <fullName evidence="2">Uncharacterized protein</fullName>
    </submittedName>
</protein>
<sequence length="212" mass="24767">MITNLAVILVYAVATGPLLAWAVWATFQHPAPWYRHTIRKRVYPMLVREGLRAENDPWESSGVVEQLREHKRDTAQEEDRPPERAAGETMRGIMHAEALPIGPYHIHDERQARQARAYYEAQDWSGADGWIGFHYRYYTTPYHETRRNAWMNEILDLYGLSDQPRWILRGIELRAKGITLSQDVVFPAAYLLACAESRRRGREESDDEDWDE</sequence>
<keyword evidence="3" id="KW-1185">Reference proteome</keyword>
<dbReference type="AlphaFoldDB" id="A0A2N5J500"/>
<reference evidence="2 3" key="1">
    <citation type="submission" date="2017-07" db="EMBL/GenBank/DDBJ databases">
        <title>Bifidobacterium novel species.</title>
        <authorList>
            <person name="Lugli G.A."/>
            <person name="Milani C."/>
            <person name="Duranti S."/>
            <person name="Mangifesta M."/>
        </authorList>
    </citation>
    <scope>NUCLEOTIDE SEQUENCE [LARGE SCALE GENOMIC DNA]</scope>
    <source>
        <strain evidence="2 3">77</strain>
    </source>
</reference>
<name>A0A2N5J500_9BIFI</name>
<dbReference type="EMBL" id="NMWT01000007">
    <property type="protein sequence ID" value="PLS29259.1"/>
    <property type="molecule type" value="Genomic_DNA"/>
</dbReference>
<evidence type="ECO:0000256" key="1">
    <source>
        <dbReference type="SAM" id="MobiDB-lite"/>
    </source>
</evidence>
<proteinExistence type="predicted"/>
<feature type="region of interest" description="Disordered" evidence="1">
    <location>
        <begin position="58"/>
        <end position="88"/>
    </location>
</feature>
<accession>A0A2N5J500</accession>
<organism evidence="2 3">
    <name type="scientific">Bifidobacterium parmae</name>
    <dbReference type="NCBI Taxonomy" id="361854"/>
    <lineage>
        <taxon>Bacteria</taxon>
        <taxon>Bacillati</taxon>
        <taxon>Actinomycetota</taxon>
        <taxon>Actinomycetes</taxon>
        <taxon>Bifidobacteriales</taxon>
        <taxon>Bifidobacteriaceae</taxon>
        <taxon>Bifidobacterium</taxon>
    </lineage>
</organism>
<dbReference type="Proteomes" id="UP000235034">
    <property type="component" value="Unassembled WGS sequence"/>
</dbReference>